<feature type="non-terminal residue" evidence="1">
    <location>
        <position position="1"/>
    </location>
</feature>
<dbReference type="AlphaFoldDB" id="A0A9P5VIE5"/>
<keyword evidence="2" id="KW-1185">Reference proteome</keyword>
<proteinExistence type="predicted"/>
<dbReference type="Proteomes" id="UP000696485">
    <property type="component" value="Unassembled WGS sequence"/>
</dbReference>
<dbReference type="EMBL" id="JAAAUY010000906">
    <property type="protein sequence ID" value="KAF9325553.1"/>
    <property type="molecule type" value="Genomic_DNA"/>
</dbReference>
<protein>
    <submittedName>
        <fullName evidence="1">Uncharacterized protein</fullName>
    </submittedName>
</protein>
<accession>A0A9P5VIE5</accession>
<evidence type="ECO:0000313" key="1">
    <source>
        <dbReference type="EMBL" id="KAF9325553.1"/>
    </source>
</evidence>
<evidence type="ECO:0000313" key="2">
    <source>
        <dbReference type="Proteomes" id="UP000696485"/>
    </source>
</evidence>
<organism evidence="1 2">
    <name type="scientific">Podila minutissima</name>
    <dbReference type="NCBI Taxonomy" id="64525"/>
    <lineage>
        <taxon>Eukaryota</taxon>
        <taxon>Fungi</taxon>
        <taxon>Fungi incertae sedis</taxon>
        <taxon>Mucoromycota</taxon>
        <taxon>Mortierellomycotina</taxon>
        <taxon>Mortierellomycetes</taxon>
        <taxon>Mortierellales</taxon>
        <taxon>Mortierellaceae</taxon>
        <taxon>Podila</taxon>
    </lineage>
</organism>
<comment type="caution">
    <text evidence="1">The sequence shown here is derived from an EMBL/GenBank/DDBJ whole genome shotgun (WGS) entry which is preliminary data.</text>
</comment>
<reference evidence="1" key="1">
    <citation type="journal article" date="2020" name="Fungal Divers.">
        <title>Resolving the Mortierellaceae phylogeny through synthesis of multi-gene phylogenetics and phylogenomics.</title>
        <authorList>
            <person name="Vandepol N."/>
            <person name="Liber J."/>
            <person name="Desiro A."/>
            <person name="Na H."/>
            <person name="Kennedy M."/>
            <person name="Barry K."/>
            <person name="Grigoriev I.V."/>
            <person name="Miller A.N."/>
            <person name="O'Donnell K."/>
            <person name="Stajich J.E."/>
            <person name="Bonito G."/>
        </authorList>
    </citation>
    <scope>NUCLEOTIDE SEQUENCE</scope>
    <source>
        <strain evidence="1">NVP1</strain>
    </source>
</reference>
<sequence length="163" mass="18253">SSQNAISTTWNVHDLLTYIADMRKAAQCDKDSTTPDWHVEYSARETYSAYVPINATEPLSASWWQGVTHAFKKNSTAFQTYWSYYNRQSPKTVVSDGPSGCQHEIVYAACAGKSEDARTAPAFPLKREDKEADAADWTGMHGLYKCAEAKPWHKKQCGLTASY</sequence>
<name>A0A9P5VIE5_9FUNG</name>
<gene>
    <name evidence="1" type="ORF">BG006_010976</name>
</gene>